<accession>A0A2K1YCP9</accession>
<dbReference type="EMBL" id="CM009301">
    <property type="protein sequence ID" value="PNT10803.1"/>
    <property type="molecule type" value="Genomic_DNA"/>
</dbReference>
<sequence length="97" mass="11817">MAKNLSNLWFRQSQRASQQKKCKTLEIVEPMKKRCIDSAFKVIKVPKRPGQLVNEGRRKKGMMENHTATPKPRQQRRRSKWKEPWRFYLSIFYFKIY</sequence>
<protein>
    <submittedName>
        <fullName evidence="2">Uncharacterized protein</fullName>
    </submittedName>
</protein>
<name>A0A2K1YCP9_POPTR</name>
<proteinExistence type="predicted"/>
<evidence type="ECO:0000313" key="3">
    <source>
        <dbReference type="Proteomes" id="UP000006729"/>
    </source>
</evidence>
<dbReference type="InParanoid" id="A0A2K1YCP9"/>
<organism evidence="2 3">
    <name type="scientific">Populus trichocarpa</name>
    <name type="common">Western balsam poplar</name>
    <name type="synonym">Populus balsamifera subsp. trichocarpa</name>
    <dbReference type="NCBI Taxonomy" id="3694"/>
    <lineage>
        <taxon>Eukaryota</taxon>
        <taxon>Viridiplantae</taxon>
        <taxon>Streptophyta</taxon>
        <taxon>Embryophyta</taxon>
        <taxon>Tracheophyta</taxon>
        <taxon>Spermatophyta</taxon>
        <taxon>Magnoliopsida</taxon>
        <taxon>eudicotyledons</taxon>
        <taxon>Gunneridae</taxon>
        <taxon>Pentapetalae</taxon>
        <taxon>rosids</taxon>
        <taxon>fabids</taxon>
        <taxon>Malpighiales</taxon>
        <taxon>Salicaceae</taxon>
        <taxon>Saliceae</taxon>
        <taxon>Populus</taxon>
    </lineage>
</organism>
<keyword evidence="3" id="KW-1185">Reference proteome</keyword>
<evidence type="ECO:0000313" key="2">
    <source>
        <dbReference type="EMBL" id="PNT10803.1"/>
    </source>
</evidence>
<evidence type="ECO:0000256" key="1">
    <source>
        <dbReference type="SAM" id="MobiDB-lite"/>
    </source>
</evidence>
<reference evidence="2 3" key="1">
    <citation type="journal article" date="2006" name="Science">
        <title>The genome of black cottonwood, Populus trichocarpa (Torr. &amp; Gray).</title>
        <authorList>
            <person name="Tuskan G.A."/>
            <person name="Difazio S."/>
            <person name="Jansson S."/>
            <person name="Bohlmann J."/>
            <person name="Grigoriev I."/>
            <person name="Hellsten U."/>
            <person name="Putnam N."/>
            <person name="Ralph S."/>
            <person name="Rombauts S."/>
            <person name="Salamov A."/>
            <person name="Schein J."/>
            <person name="Sterck L."/>
            <person name="Aerts A."/>
            <person name="Bhalerao R.R."/>
            <person name="Bhalerao R.P."/>
            <person name="Blaudez D."/>
            <person name="Boerjan W."/>
            <person name="Brun A."/>
            <person name="Brunner A."/>
            <person name="Busov V."/>
            <person name="Campbell M."/>
            <person name="Carlson J."/>
            <person name="Chalot M."/>
            <person name="Chapman J."/>
            <person name="Chen G.L."/>
            <person name="Cooper D."/>
            <person name="Coutinho P.M."/>
            <person name="Couturier J."/>
            <person name="Covert S."/>
            <person name="Cronk Q."/>
            <person name="Cunningham R."/>
            <person name="Davis J."/>
            <person name="Degroeve S."/>
            <person name="Dejardin A."/>
            <person name="Depamphilis C."/>
            <person name="Detter J."/>
            <person name="Dirks B."/>
            <person name="Dubchak I."/>
            <person name="Duplessis S."/>
            <person name="Ehlting J."/>
            <person name="Ellis B."/>
            <person name="Gendler K."/>
            <person name="Goodstein D."/>
            <person name="Gribskov M."/>
            <person name="Grimwood J."/>
            <person name="Groover A."/>
            <person name="Gunter L."/>
            <person name="Hamberger B."/>
            <person name="Heinze B."/>
            <person name="Helariutta Y."/>
            <person name="Henrissat B."/>
            <person name="Holligan D."/>
            <person name="Holt R."/>
            <person name="Huang W."/>
            <person name="Islam-Faridi N."/>
            <person name="Jones S."/>
            <person name="Jones-Rhoades M."/>
            <person name="Jorgensen R."/>
            <person name="Joshi C."/>
            <person name="Kangasjarvi J."/>
            <person name="Karlsson J."/>
            <person name="Kelleher C."/>
            <person name="Kirkpatrick R."/>
            <person name="Kirst M."/>
            <person name="Kohler A."/>
            <person name="Kalluri U."/>
            <person name="Larimer F."/>
            <person name="Leebens-Mack J."/>
            <person name="Leple J.C."/>
            <person name="Locascio P."/>
            <person name="Lou Y."/>
            <person name="Lucas S."/>
            <person name="Martin F."/>
            <person name="Montanini B."/>
            <person name="Napoli C."/>
            <person name="Nelson D.R."/>
            <person name="Nelson C."/>
            <person name="Nieminen K."/>
            <person name="Nilsson O."/>
            <person name="Pereda V."/>
            <person name="Peter G."/>
            <person name="Philippe R."/>
            <person name="Pilate G."/>
            <person name="Poliakov A."/>
            <person name="Razumovskaya J."/>
            <person name="Richardson P."/>
            <person name="Rinaldi C."/>
            <person name="Ritland K."/>
            <person name="Rouze P."/>
            <person name="Ryaboy D."/>
            <person name="Schmutz J."/>
            <person name="Schrader J."/>
            <person name="Segerman B."/>
            <person name="Shin H."/>
            <person name="Siddiqui A."/>
            <person name="Sterky F."/>
            <person name="Terry A."/>
            <person name="Tsai C.J."/>
            <person name="Uberbacher E."/>
            <person name="Unneberg P."/>
            <person name="Vahala J."/>
            <person name="Wall K."/>
            <person name="Wessler S."/>
            <person name="Yang G."/>
            <person name="Yin T."/>
            <person name="Douglas C."/>
            <person name="Marra M."/>
            <person name="Sandberg G."/>
            <person name="Van de Peer Y."/>
            <person name="Rokhsar D."/>
        </authorList>
    </citation>
    <scope>NUCLEOTIDE SEQUENCE [LARGE SCALE GENOMIC DNA]</scope>
    <source>
        <strain evidence="3">cv. Nisqually</strain>
    </source>
</reference>
<dbReference type="Proteomes" id="UP000006729">
    <property type="component" value="Chromosome 12"/>
</dbReference>
<feature type="region of interest" description="Disordered" evidence="1">
    <location>
        <begin position="57"/>
        <end position="78"/>
    </location>
</feature>
<dbReference type="AlphaFoldDB" id="A0A2K1YCP9"/>
<gene>
    <name evidence="2" type="ORF">POPTR_012G125100</name>
</gene>